<comment type="caution">
    <text evidence="1">The sequence shown here is derived from an EMBL/GenBank/DDBJ whole genome shotgun (WGS) entry which is preliminary data.</text>
</comment>
<proteinExistence type="predicted"/>
<sequence length="262" mass="27499">MSASTLTQAAAFVQDARLPSVRRGGADTLDLAPPAFDASKDQAIVAGSGVVSFKSGISASRRQAVADSLLLAQLVLKHDNISPDDSENWYRGYGRVLANLGWLVETCEMTAYESGGSDIDVHQALLSVAAALLGPGAVAAAPLIDATLKALSSMDTSTPWIKLFNRESRRTTAASFQIALADPGPADAGDSLTVSLMAFSLTANMNLTQVLFVKVRNNQAELKRLSTKAAINLAVLDGVQGTLQQKVASFTSNYLSSLPDLS</sequence>
<evidence type="ECO:0000313" key="2">
    <source>
        <dbReference type="Proteomes" id="UP001386437"/>
    </source>
</evidence>
<dbReference type="Proteomes" id="UP001386437">
    <property type="component" value="Unassembled WGS sequence"/>
</dbReference>
<keyword evidence="2" id="KW-1185">Reference proteome</keyword>
<dbReference type="EMBL" id="JACFYJ010000016">
    <property type="protein sequence ID" value="MEI5997968.1"/>
    <property type="molecule type" value="Genomic_DNA"/>
</dbReference>
<protein>
    <recommendedName>
        <fullName evidence="3">Virulence factor Evf domain-containing protein</fullName>
    </recommendedName>
</protein>
<evidence type="ECO:0008006" key="3">
    <source>
        <dbReference type="Google" id="ProtNLM"/>
    </source>
</evidence>
<gene>
    <name evidence="1" type="ORF">H3V53_12400</name>
</gene>
<name>A0ABU8IRQ0_9BURK</name>
<organism evidence="1 2">
    <name type="scientific">Paraburkholderia bengalensis</name>
    <dbReference type="NCBI Taxonomy" id="2747562"/>
    <lineage>
        <taxon>Bacteria</taxon>
        <taxon>Pseudomonadati</taxon>
        <taxon>Pseudomonadota</taxon>
        <taxon>Betaproteobacteria</taxon>
        <taxon>Burkholderiales</taxon>
        <taxon>Burkholderiaceae</taxon>
        <taxon>Paraburkholderia</taxon>
    </lineage>
</organism>
<evidence type="ECO:0000313" key="1">
    <source>
        <dbReference type="EMBL" id="MEI5997968.1"/>
    </source>
</evidence>
<dbReference type="RefSeq" id="WP_336598175.1">
    <property type="nucleotide sequence ID" value="NZ_JACFYJ010000016.1"/>
</dbReference>
<accession>A0ABU8IRQ0</accession>
<reference evidence="1 2" key="1">
    <citation type="journal article" date="2022" name="Arch. Microbiol.">
        <title>Paraburkholderia bengalensis sp. nov. isolated from roots of Oryza sativa, IR64.</title>
        <authorList>
            <person name="Nag P."/>
            <person name="Mondal N."/>
            <person name="Sarkar J."/>
            <person name="Das S."/>
        </authorList>
    </citation>
    <scope>NUCLEOTIDE SEQUENCE [LARGE SCALE GENOMIC DNA]</scope>
    <source>
        <strain evidence="1 2">IR64_4_BI</strain>
    </source>
</reference>